<keyword evidence="4" id="KW-1185">Reference proteome</keyword>
<dbReference type="PANTHER" id="PTHR43777">
    <property type="entry name" value="MOLYBDENUM COFACTOR CYTIDYLYLTRANSFERASE"/>
    <property type="match status" value="1"/>
</dbReference>
<dbReference type="Proteomes" id="UP001163726">
    <property type="component" value="Plasmid pCadTS8_2"/>
</dbReference>
<reference evidence="3" key="1">
    <citation type="submission" date="2022-10" db="EMBL/GenBank/DDBJ databases">
        <title>Catenovulum adriacola sp. nov. isolated in the Harbour of Susak.</title>
        <authorList>
            <person name="Schoch T."/>
            <person name="Reich S.J."/>
            <person name="Stoeferle S."/>
            <person name="Flaiz M."/>
            <person name="Kazda M."/>
            <person name="Riedel C.U."/>
            <person name="Duerre P."/>
        </authorList>
    </citation>
    <scope>NUCLEOTIDE SEQUENCE</scope>
    <source>
        <strain evidence="3">TS8</strain>
        <plasmid evidence="3">pCadTS8_2</plasmid>
    </source>
</reference>
<sequence length="196" mass="22184">MIHLVLLAAGQASRFGQIKQIATYQQKPIVQYQIEKLLPLKLPIILILGYQQQQILNAIPAQLKAQINIVYNSKWHTGMASSLGTAVKFAQLNTRAQALLFMPLDLVRVTQTDIRKLVETYQKHPELICCSCFKDIKTSPAIFPKRYFSQISNLSGDKGAMRLIKNAQDYQITTMPNAEFDVDTPEMLAYLNELKS</sequence>
<dbReference type="InterPro" id="IPR029044">
    <property type="entry name" value="Nucleotide-diphossugar_trans"/>
</dbReference>
<dbReference type="CDD" id="cd04182">
    <property type="entry name" value="GT_2_like_f"/>
    <property type="match status" value="1"/>
</dbReference>
<protein>
    <submittedName>
        <fullName evidence="3">Nucleotidyltransferase family protein</fullName>
    </submittedName>
</protein>
<dbReference type="InterPro" id="IPR025877">
    <property type="entry name" value="MobA-like_NTP_Trfase"/>
</dbReference>
<dbReference type="Pfam" id="PF12804">
    <property type="entry name" value="NTP_transf_3"/>
    <property type="match status" value="1"/>
</dbReference>
<evidence type="ECO:0000313" key="4">
    <source>
        <dbReference type="Proteomes" id="UP001163726"/>
    </source>
</evidence>
<dbReference type="PANTHER" id="PTHR43777:SF1">
    <property type="entry name" value="MOLYBDENUM COFACTOR CYTIDYLYLTRANSFERASE"/>
    <property type="match status" value="1"/>
</dbReference>
<gene>
    <name evidence="3" type="ORF">OLW01_18255</name>
</gene>
<accession>A0ABY7ASH7</accession>
<dbReference type="RefSeq" id="WP_268076933.1">
    <property type="nucleotide sequence ID" value="NZ_CP109967.1"/>
</dbReference>
<evidence type="ECO:0000259" key="2">
    <source>
        <dbReference type="Pfam" id="PF12804"/>
    </source>
</evidence>
<organism evidence="3 4">
    <name type="scientific">Catenovulum adriaticum</name>
    <dbReference type="NCBI Taxonomy" id="2984846"/>
    <lineage>
        <taxon>Bacteria</taxon>
        <taxon>Pseudomonadati</taxon>
        <taxon>Pseudomonadota</taxon>
        <taxon>Gammaproteobacteria</taxon>
        <taxon>Alteromonadales</taxon>
        <taxon>Alteromonadaceae</taxon>
        <taxon>Catenovulum</taxon>
    </lineage>
</organism>
<proteinExistence type="predicted"/>
<geneLocation type="plasmid" evidence="3 4">
    <name>pCadTS8_2</name>
</geneLocation>
<dbReference type="SUPFAM" id="SSF53448">
    <property type="entry name" value="Nucleotide-diphospho-sugar transferases"/>
    <property type="match status" value="1"/>
</dbReference>
<name>A0ABY7ASH7_9ALTE</name>
<keyword evidence="1" id="KW-0460">Magnesium</keyword>
<dbReference type="Gene3D" id="3.90.550.10">
    <property type="entry name" value="Spore Coat Polysaccharide Biosynthesis Protein SpsA, Chain A"/>
    <property type="match status" value="1"/>
</dbReference>
<evidence type="ECO:0000256" key="1">
    <source>
        <dbReference type="ARBA" id="ARBA00022842"/>
    </source>
</evidence>
<feature type="domain" description="MobA-like NTP transferase" evidence="2">
    <location>
        <begin position="5"/>
        <end position="167"/>
    </location>
</feature>
<dbReference type="EMBL" id="CP109967">
    <property type="protein sequence ID" value="WAJ72218.1"/>
    <property type="molecule type" value="Genomic_DNA"/>
</dbReference>
<evidence type="ECO:0000313" key="3">
    <source>
        <dbReference type="EMBL" id="WAJ72218.1"/>
    </source>
</evidence>
<keyword evidence="3" id="KW-0614">Plasmid</keyword>